<evidence type="ECO:0000313" key="1">
    <source>
        <dbReference type="EMBL" id="WMN13070.1"/>
    </source>
</evidence>
<proteinExistence type="predicted"/>
<organism evidence="1 2">
    <name type="scientific">Marivirga salinarum</name>
    <dbReference type="NCBI Taxonomy" id="3059078"/>
    <lineage>
        <taxon>Bacteria</taxon>
        <taxon>Pseudomonadati</taxon>
        <taxon>Bacteroidota</taxon>
        <taxon>Cytophagia</taxon>
        <taxon>Cytophagales</taxon>
        <taxon>Marivirgaceae</taxon>
        <taxon>Marivirga</taxon>
    </lineage>
</organism>
<name>A0AA51NDC7_9BACT</name>
<reference evidence="1 2" key="1">
    <citation type="submission" date="2023-08" db="EMBL/GenBank/DDBJ databases">
        <title>Comparative genomics and taxonomic characterization of three novel marine species of genus Marivirga.</title>
        <authorList>
            <person name="Muhammad N."/>
            <person name="Kim S.-G."/>
        </authorList>
    </citation>
    <scope>NUCLEOTIDE SEQUENCE [LARGE SCALE GENOMIC DNA]</scope>
    <source>
        <strain evidence="1 2">BDSF4-3</strain>
    </source>
</reference>
<accession>A0AA51NDC7</accession>
<sequence>MSLSSKSCLASSAFFSEADSTGVDLIFSPGFGMEGEDFKGLLWVALAEI</sequence>
<dbReference type="EMBL" id="CP129971">
    <property type="protein sequence ID" value="WMN13070.1"/>
    <property type="molecule type" value="Genomic_DNA"/>
</dbReference>
<gene>
    <name evidence="1" type="ORF">QYS49_35495</name>
</gene>
<dbReference type="Proteomes" id="UP001230496">
    <property type="component" value="Chromosome"/>
</dbReference>
<evidence type="ECO:0000313" key="2">
    <source>
        <dbReference type="Proteomes" id="UP001230496"/>
    </source>
</evidence>
<dbReference type="KEGG" id="msaa:QYS49_35495"/>
<dbReference type="RefSeq" id="WP_308351550.1">
    <property type="nucleotide sequence ID" value="NZ_CP129971.1"/>
</dbReference>
<keyword evidence="2" id="KW-1185">Reference proteome</keyword>
<protein>
    <submittedName>
        <fullName evidence="1">Uncharacterized protein</fullName>
    </submittedName>
</protein>
<dbReference type="AlphaFoldDB" id="A0AA51NDC7"/>